<protein>
    <recommendedName>
        <fullName evidence="3">DUF4704 domain-containing protein</fullName>
    </recommendedName>
</protein>
<feature type="compositionally biased region" description="Acidic residues" evidence="2">
    <location>
        <begin position="959"/>
        <end position="974"/>
    </location>
</feature>
<organism evidence="4 5">
    <name type="scientific">Pocillopora damicornis</name>
    <name type="common">Cauliflower coral</name>
    <name type="synonym">Millepora damicornis</name>
    <dbReference type="NCBI Taxonomy" id="46731"/>
    <lineage>
        <taxon>Eukaryota</taxon>
        <taxon>Metazoa</taxon>
        <taxon>Cnidaria</taxon>
        <taxon>Anthozoa</taxon>
        <taxon>Hexacorallia</taxon>
        <taxon>Scleractinia</taxon>
        <taxon>Astrocoeniina</taxon>
        <taxon>Pocilloporidae</taxon>
        <taxon>Pocillopora</taxon>
    </lineage>
</organism>
<feature type="region of interest" description="Disordered" evidence="2">
    <location>
        <begin position="948"/>
        <end position="1003"/>
    </location>
</feature>
<dbReference type="Proteomes" id="UP000275408">
    <property type="component" value="Unassembled WGS sequence"/>
</dbReference>
<evidence type="ECO:0000313" key="5">
    <source>
        <dbReference type="Proteomes" id="UP000275408"/>
    </source>
</evidence>
<evidence type="ECO:0000256" key="1">
    <source>
        <dbReference type="ARBA" id="ARBA00022574"/>
    </source>
</evidence>
<keyword evidence="5" id="KW-1185">Reference proteome</keyword>
<evidence type="ECO:0000313" key="4">
    <source>
        <dbReference type="EMBL" id="RMX48112.1"/>
    </source>
</evidence>
<gene>
    <name evidence="4" type="ORF">pdam_00002605</name>
</gene>
<comment type="caution">
    <text evidence="4">The sequence shown here is derived from an EMBL/GenBank/DDBJ whole genome shotgun (WGS) entry which is preliminary data.</text>
</comment>
<dbReference type="Pfam" id="PF15787">
    <property type="entry name" value="DUF4704"/>
    <property type="match status" value="1"/>
</dbReference>
<keyword evidence="1" id="KW-0853">WD repeat</keyword>
<feature type="compositionally biased region" description="Polar residues" evidence="2">
    <location>
        <begin position="986"/>
        <end position="999"/>
    </location>
</feature>
<dbReference type="SUPFAM" id="SSF48371">
    <property type="entry name" value="ARM repeat"/>
    <property type="match status" value="2"/>
</dbReference>
<feature type="region of interest" description="Disordered" evidence="2">
    <location>
        <begin position="855"/>
        <end position="909"/>
    </location>
</feature>
<dbReference type="PANTHER" id="PTHR46108:SF4">
    <property type="entry name" value="BLUE CHEESE"/>
    <property type="match status" value="1"/>
</dbReference>
<dbReference type="EMBL" id="RCHS01002311">
    <property type="protein sequence ID" value="RMX48112.1"/>
    <property type="molecule type" value="Genomic_DNA"/>
</dbReference>
<dbReference type="InterPro" id="IPR031570">
    <property type="entry name" value="NBEA/BDCP_DUF4704"/>
</dbReference>
<accession>A0A3M6U379</accession>
<dbReference type="STRING" id="46731.A0A3M6U379"/>
<dbReference type="InterPro" id="IPR016024">
    <property type="entry name" value="ARM-type_fold"/>
</dbReference>
<proteinExistence type="predicted"/>
<feature type="domain" description="DUF4704" evidence="3">
    <location>
        <begin position="1336"/>
        <end position="1471"/>
    </location>
</feature>
<evidence type="ECO:0000256" key="2">
    <source>
        <dbReference type="SAM" id="MobiDB-lite"/>
    </source>
</evidence>
<evidence type="ECO:0000259" key="3">
    <source>
        <dbReference type="Pfam" id="PF15787"/>
    </source>
</evidence>
<reference evidence="4 5" key="1">
    <citation type="journal article" date="2018" name="Sci. Rep.">
        <title>Comparative analysis of the Pocillopora damicornis genome highlights role of immune system in coral evolution.</title>
        <authorList>
            <person name="Cunning R."/>
            <person name="Bay R.A."/>
            <person name="Gillette P."/>
            <person name="Baker A.C."/>
            <person name="Traylor-Knowles N."/>
        </authorList>
    </citation>
    <scope>NUCLEOTIDE SEQUENCE [LARGE SCALE GENOMIC DNA]</scope>
    <source>
        <strain evidence="4">RSMAS</strain>
        <tissue evidence="4">Whole animal</tissue>
    </source>
</reference>
<feature type="compositionally biased region" description="Basic and acidic residues" evidence="2">
    <location>
        <begin position="857"/>
        <end position="909"/>
    </location>
</feature>
<dbReference type="InterPro" id="IPR051944">
    <property type="entry name" value="BEACH_domain_protein"/>
</dbReference>
<name>A0A3M6U379_POCDA</name>
<sequence length="1542" mass="171571">MQFVRKLVGKSGRPVPNIHQSSEDEALSLRHLRKLFMEFLHSPVPLTVREQESKLYMMLPLFCKVFGHAKPSCITEKFGDVCQFAAHVSRLMVNEIRRRAANQQNETASRMIIEFLMRDSAEDTVSGWTLLNTLNILASADTPVVECMVAASLPSNMVKCLYLFYDLPPIEQTSDKSSEDMEDDAITIQKLYTQVLVKLCNYQATSRELVHTDDLALLFTAISCPIPKHNAQWRSCVSEILMSLTRHGLDRDVVHYIHSKSCFKQCLMNMRKIQEVNPLELVEMIVTLVCCLKDSSAISHYLLADFRSCHGYLFLSELLLMLGEMTENEAREACRNVVLLVSSLVMIGHVTLGPLVSIGAPFQDPEFEIPKPIGGGSSVRNIEAFQVLQTVFLKTTDKLLCLNILDCIKNIYRSDNANFFILEPQHTLSLFVEKAPEKDIEVQERIFQLLELVICNLNWVPCPELISVSILYKNKKVSGCHQVALCFLIRILSFDPKYKDVFRDVGVLEVLTNCLKQYADGLKEKYDETVKTAISQLNVNGYDDSENVPDFPFLLMGCLRLLLENNPKNATMFRECGGARCVHNIVPYSSSRTESLKIIRELILSGGNDDLGEENSIRFRGLSDTIRLLGCFSMDIVDVPPYCVGEEQKKWTLCERRFSQSLQHLPLTPRASADSVRSSMTLVFEDTLDLDPVSVLYAANEMFKNLFDMATDSFGLKSGGILPVDSSRTQTGRNGIGVPYIYHGGAVTAAVDLLPAVSKMNGTATSEECLELQLYWICHLQNLLKCEHNLQVMCEAGLPQQILDRCEAALVTEEHPLHAPLQRMFERLASQSLTPTVLRDFLRLGSPLYCQSLEAPSDAKEGSDETVLEKIPEDKTGESQDLNESLRKVSEGTPRKVSDIVSRRLSDADSHSNTLTFRDVMLSMIQPSSESVSDVESNSDEDEYLIVHKSNISPNPPCTDEDNDDDDDKSESEDTPPQPPPRRSKGNSARRSFENSLDLDTSLPYGQQYRVTMETSDQPTDIPTAEVDGVDIDTIGNTAQEVSSIDQGEDMYSDTTEDQHPVRLLTIMRQFRGGSEKIPSVPCLSISISAKDRMLVVCTDEGGCAEGTESAVMQAHRERERTEARFLSDQLLEEGRWHHVMVVLNKALIRNSTCALFVDGKHVSTCRLKYVQAAAASPDGTVVSVAPYISAYLGTPPNPGYRRCSRLLWRLGPTHLIEEPLSGATAEEMYRLGPNYVGSFQAPCPEGQLTVYGAEGVEPLVSEDKVMFGIHAHAKSVLTLAKIRKHYRRSDTKAVARELGLSTHDNTTPVRLIHNTAAHLQGSARTIGAVIIGCSGVRTFCPDPVSKLIECIGGVSALLGLVAMATNVEGLYASVKALSCVLRSNPSARIDMERTRGYQILALLLRRKKHLLNTHILHLTFALVGTVDSDRESSVIPNRVAFKDLLCDLEVWREAPTDLQRSLFSHFLELLGPGSESVRNAELMQRLSLVPKLLFVLQDDSVTDATAHTIASVLSVLLSNTNDKKNLLRYETCSAIPNIAVV</sequence>
<dbReference type="PANTHER" id="PTHR46108">
    <property type="entry name" value="BLUE CHEESE"/>
    <property type="match status" value="1"/>
</dbReference>